<feature type="region of interest" description="Disordered" evidence="1">
    <location>
        <begin position="1"/>
        <end position="41"/>
    </location>
</feature>
<sequence length="289" mass="33943">MENSKDRDDGLSTSTSIHDDGGGRNHYAPRLSDTKAGFPENQVQTRMPLYENNIRSNDQHWKRSLKRPCPSNENRVVIVEDEATRKRQKQRVWMIVRSLMRYLETKDYGLYKTARTILGDCAKRHVLKDKGYTNLIDSVQSELKRAVGTRYWERAERHVSNRRVTIKAIEETKLRKHRFWMIVRVLMRYLEKKDTELHKKARTSLEECEKRHVMKEQRFANLVDSVQRELTQVVGMSYWKRAESHVAKHVIRNATTVKEGPSAASRIEQHDQQLTDPSAELKSSFDPPR</sequence>
<dbReference type="EMBL" id="CAKOGP040001668">
    <property type="protein sequence ID" value="CAJ1946413.1"/>
    <property type="molecule type" value="Genomic_DNA"/>
</dbReference>
<proteinExistence type="predicted"/>
<feature type="compositionally biased region" description="Basic and acidic residues" evidence="1">
    <location>
        <begin position="1"/>
        <end position="10"/>
    </location>
</feature>
<accession>A0AAD2CVK1</accession>
<evidence type="ECO:0000256" key="1">
    <source>
        <dbReference type="SAM" id="MobiDB-lite"/>
    </source>
</evidence>
<evidence type="ECO:0000313" key="2">
    <source>
        <dbReference type="EMBL" id="CAJ1946413.1"/>
    </source>
</evidence>
<dbReference type="AlphaFoldDB" id="A0AAD2CVK1"/>
<protein>
    <submittedName>
        <fullName evidence="2">Uncharacterized protein</fullName>
    </submittedName>
</protein>
<keyword evidence="3" id="KW-1185">Reference proteome</keyword>
<comment type="caution">
    <text evidence="2">The sequence shown here is derived from an EMBL/GenBank/DDBJ whole genome shotgun (WGS) entry which is preliminary data.</text>
</comment>
<feature type="region of interest" description="Disordered" evidence="1">
    <location>
        <begin position="253"/>
        <end position="289"/>
    </location>
</feature>
<dbReference type="Proteomes" id="UP001295423">
    <property type="component" value="Unassembled WGS sequence"/>
</dbReference>
<name>A0AAD2CVK1_9STRA</name>
<reference evidence="2" key="1">
    <citation type="submission" date="2023-08" db="EMBL/GenBank/DDBJ databases">
        <authorList>
            <person name="Audoor S."/>
            <person name="Bilcke G."/>
        </authorList>
    </citation>
    <scope>NUCLEOTIDE SEQUENCE</scope>
</reference>
<organism evidence="2 3">
    <name type="scientific">Cylindrotheca closterium</name>
    <dbReference type="NCBI Taxonomy" id="2856"/>
    <lineage>
        <taxon>Eukaryota</taxon>
        <taxon>Sar</taxon>
        <taxon>Stramenopiles</taxon>
        <taxon>Ochrophyta</taxon>
        <taxon>Bacillariophyta</taxon>
        <taxon>Bacillariophyceae</taxon>
        <taxon>Bacillariophycidae</taxon>
        <taxon>Bacillariales</taxon>
        <taxon>Bacillariaceae</taxon>
        <taxon>Cylindrotheca</taxon>
    </lineage>
</organism>
<gene>
    <name evidence="2" type="ORF">CYCCA115_LOCUS10556</name>
</gene>
<evidence type="ECO:0000313" key="3">
    <source>
        <dbReference type="Proteomes" id="UP001295423"/>
    </source>
</evidence>